<feature type="chain" id="PRO_5016370878" evidence="6">
    <location>
        <begin position="31"/>
        <end position="434"/>
    </location>
</feature>
<sequence length="434" mass="45666">MKNKNVKGLLALVVVTALSFGVILGSKALAQDTGAGDASKEAKVLEELDTKGAENIQKAVKTDKGYVVTVKKKGYASDIVMKVSFDEKGETVTNAEVTEQNETEGLGAKIADAEFLSQFEGVKAPVVLPGMKLEGDSQEKNSTEELKGAVFADGTYEAKGEPMDGFTDQVNMTVKDGKITEVVWESVGEDGSKKSVLSESGEYVMTEDGPTWKEQAEAMAAALVENQSLDFAALDEQGKTDAVSGVSISVGGFVNLAEQCMKEAAGITETPVLQDGTYEAKGEPADGYTDQVNMTVKDGKITEVVWESVGEDGSKKSVLSESGEYVMTENGPTWKEQAEAMAAALVENQSLDFAELNEQGKTDAVSGVSISVGGFVDLAQQCLNQAAGIEETKEQETETPAEGTQVDAVSGATISSTAAVTGINDAYAFLQTVK</sequence>
<feature type="signal peptide" evidence="6">
    <location>
        <begin position="1"/>
        <end position="30"/>
    </location>
</feature>
<proteinExistence type="predicted"/>
<dbReference type="InterPro" id="IPR010209">
    <property type="entry name" value="Ion_transpt_RnfG/RsxG"/>
</dbReference>
<gene>
    <name evidence="8" type="ORF">DQQ01_04085</name>
</gene>
<dbReference type="GO" id="GO:0022900">
    <property type="term" value="P:electron transport chain"/>
    <property type="evidence" value="ECO:0007669"/>
    <property type="project" value="InterPro"/>
</dbReference>
<keyword evidence="9" id="KW-1185">Reference proteome</keyword>
<organism evidence="8 9">
    <name type="scientific">Blautia argi</name>
    <dbReference type="NCBI Taxonomy" id="1912897"/>
    <lineage>
        <taxon>Bacteria</taxon>
        <taxon>Bacillati</taxon>
        <taxon>Bacillota</taxon>
        <taxon>Clostridia</taxon>
        <taxon>Lachnospirales</taxon>
        <taxon>Lachnospiraceae</taxon>
        <taxon>Blautia</taxon>
    </lineage>
</organism>
<evidence type="ECO:0000259" key="7">
    <source>
        <dbReference type="SMART" id="SM00900"/>
    </source>
</evidence>
<dbReference type="Proteomes" id="UP000250003">
    <property type="component" value="Chromosome"/>
</dbReference>
<keyword evidence="3" id="KW-0285">Flavoprotein</keyword>
<keyword evidence="5" id="KW-0249">Electron transport</keyword>
<reference evidence="9" key="1">
    <citation type="submission" date="2018-06" db="EMBL/GenBank/DDBJ databases">
        <title>Description of Blautia argi sp. nov., a new anaerobic isolated from dog feces.</title>
        <authorList>
            <person name="Chang Y.-H."/>
            <person name="Paek J."/>
            <person name="Shin Y."/>
        </authorList>
    </citation>
    <scope>NUCLEOTIDE SEQUENCE [LARGE SCALE GENOMIC DNA]</scope>
    <source>
        <strain evidence="9">KCTC 15426</strain>
    </source>
</reference>
<evidence type="ECO:0000256" key="4">
    <source>
        <dbReference type="ARBA" id="ARBA00022643"/>
    </source>
</evidence>
<feature type="domain" description="FMN-binding" evidence="7">
    <location>
        <begin position="74"/>
        <end position="264"/>
    </location>
</feature>
<dbReference type="RefSeq" id="WP_111918623.1">
    <property type="nucleotide sequence ID" value="NZ_CAUWHR010000012.1"/>
</dbReference>
<keyword evidence="1" id="KW-0813">Transport</keyword>
<evidence type="ECO:0000256" key="3">
    <source>
        <dbReference type="ARBA" id="ARBA00022630"/>
    </source>
</evidence>
<dbReference type="GO" id="GO:0009055">
    <property type="term" value="F:electron transfer activity"/>
    <property type="evidence" value="ECO:0007669"/>
    <property type="project" value="InterPro"/>
</dbReference>
<dbReference type="Pfam" id="PF04205">
    <property type="entry name" value="FMN_bind"/>
    <property type="match status" value="2"/>
</dbReference>
<dbReference type="AlphaFoldDB" id="A0A2Z4U9B9"/>
<dbReference type="PANTHER" id="PTHR36118">
    <property type="entry name" value="ION-TRANSLOCATING OXIDOREDUCTASE COMPLEX SUBUNIT G"/>
    <property type="match status" value="1"/>
</dbReference>
<evidence type="ECO:0000256" key="6">
    <source>
        <dbReference type="SAM" id="SignalP"/>
    </source>
</evidence>
<dbReference type="GO" id="GO:0005886">
    <property type="term" value="C:plasma membrane"/>
    <property type="evidence" value="ECO:0007669"/>
    <property type="project" value="InterPro"/>
</dbReference>
<name>A0A2Z4U9B9_9FIRM</name>
<dbReference type="InterPro" id="IPR007329">
    <property type="entry name" value="FMN-bd"/>
</dbReference>
<dbReference type="Gene3D" id="3.90.1010.20">
    <property type="match status" value="2"/>
</dbReference>
<evidence type="ECO:0000256" key="1">
    <source>
        <dbReference type="ARBA" id="ARBA00022448"/>
    </source>
</evidence>
<keyword evidence="2" id="KW-0597">Phosphoprotein</keyword>
<dbReference type="SMART" id="SM00900">
    <property type="entry name" value="FMN_bind"/>
    <property type="match status" value="2"/>
</dbReference>
<evidence type="ECO:0000256" key="2">
    <source>
        <dbReference type="ARBA" id="ARBA00022553"/>
    </source>
</evidence>
<protein>
    <submittedName>
        <fullName evidence="8">FMN-binding protein</fullName>
    </submittedName>
</protein>
<evidence type="ECO:0000313" key="8">
    <source>
        <dbReference type="EMBL" id="AWY97464.1"/>
    </source>
</evidence>
<evidence type="ECO:0000313" key="9">
    <source>
        <dbReference type="Proteomes" id="UP000250003"/>
    </source>
</evidence>
<keyword evidence="6" id="KW-0732">Signal</keyword>
<keyword evidence="4" id="KW-0288">FMN</keyword>
<dbReference type="KEGG" id="blau:DQQ01_04085"/>
<accession>A0A2Z4U9B9</accession>
<dbReference type="GO" id="GO:0010181">
    <property type="term" value="F:FMN binding"/>
    <property type="evidence" value="ECO:0007669"/>
    <property type="project" value="InterPro"/>
</dbReference>
<feature type="domain" description="FMN-binding" evidence="7">
    <location>
        <begin position="287"/>
        <end position="430"/>
    </location>
</feature>
<dbReference type="EMBL" id="CP030280">
    <property type="protein sequence ID" value="AWY97464.1"/>
    <property type="molecule type" value="Genomic_DNA"/>
</dbReference>
<evidence type="ECO:0000256" key="5">
    <source>
        <dbReference type="ARBA" id="ARBA00022982"/>
    </source>
</evidence>
<dbReference type="OrthoDB" id="384237at2"/>
<dbReference type="PANTHER" id="PTHR36118:SF1">
    <property type="entry name" value="ION-TRANSLOCATING OXIDOREDUCTASE COMPLEX SUBUNIT G"/>
    <property type="match status" value="1"/>
</dbReference>